<evidence type="ECO:0000256" key="2">
    <source>
        <dbReference type="SAM" id="Phobius"/>
    </source>
</evidence>
<keyword evidence="5" id="KW-1185">Reference proteome</keyword>
<evidence type="ECO:0000256" key="1">
    <source>
        <dbReference type="SAM" id="MobiDB-lite"/>
    </source>
</evidence>
<dbReference type="OrthoDB" id="8965174at2759"/>
<feature type="domain" description="SEA" evidence="4">
    <location>
        <begin position="108"/>
        <end position="223"/>
    </location>
</feature>
<evidence type="ECO:0000313" key="6">
    <source>
        <dbReference type="RefSeq" id="XP_026118953.1"/>
    </source>
</evidence>
<feature type="signal peptide" evidence="3">
    <location>
        <begin position="1"/>
        <end position="24"/>
    </location>
</feature>
<keyword evidence="3" id="KW-0732">Signal</keyword>
<feature type="chain" id="PRO_5027768405" evidence="3">
    <location>
        <begin position="25"/>
        <end position="375"/>
    </location>
</feature>
<keyword evidence="2" id="KW-0812">Transmembrane</keyword>
<feature type="transmembrane region" description="Helical" evidence="2">
    <location>
        <begin position="353"/>
        <end position="373"/>
    </location>
</feature>
<sequence length="375" mass="40663">MEWRIIVPVLCLIGFLSVPGYVAGNNSTDTTNNSTNITNTIATTPSTNNNTNITNTIATTLSTNNNTNITNTIATTLSTNNNTNITNTITTTPSTNSTTNSTTTSPTNNSPTTFDFNITFHIDETFNANFTDMTNSATIALKNRIVSQITPAYTQIKNFQRFDILQFRNGSIVVDGKLIFNNSDSKPSVANLTQILNNGNFSFKVLSNLTSVAEVTTTAGTTTTTASATTQAVTTSADTKLYIVVFKIMQNFTDDLSNLTSPAAINLTNTVIFQFEKVFKTLKSYRRMTIRQFRKGSIEVNSSVEFDKASPPTLQEVTKAFTDAVSNGNFTLQINATTIQVTDPSAPANKSPVLASILTAFWMTLASLLFSAVMH</sequence>
<dbReference type="AlphaFoldDB" id="A0A6P6PCZ3"/>
<gene>
    <name evidence="6" type="primary">LOC113098189</name>
</gene>
<feature type="domain" description="SEA" evidence="4">
    <location>
        <begin position="238"/>
        <end position="344"/>
    </location>
</feature>
<accession>A0A6P6PCZ3</accession>
<keyword evidence="2" id="KW-0472">Membrane</keyword>
<evidence type="ECO:0000259" key="4">
    <source>
        <dbReference type="PROSITE" id="PS50024"/>
    </source>
</evidence>
<proteinExistence type="predicted"/>
<dbReference type="InterPro" id="IPR000082">
    <property type="entry name" value="SEA_dom"/>
</dbReference>
<dbReference type="Proteomes" id="UP000515129">
    <property type="component" value="Unplaced"/>
</dbReference>
<dbReference type="PROSITE" id="PS50024">
    <property type="entry name" value="SEA"/>
    <property type="match status" value="2"/>
</dbReference>
<keyword evidence="2" id="KW-1133">Transmembrane helix</keyword>
<organism evidence="5 6">
    <name type="scientific">Carassius auratus</name>
    <name type="common">Goldfish</name>
    <dbReference type="NCBI Taxonomy" id="7957"/>
    <lineage>
        <taxon>Eukaryota</taxon>
        <taxon>Metazoa</taxon>
        <taxon>Chordata</taxon>
        <taxon>Craniata</taxon>
        <taxon>Vertebrata</taxon>
        <taxon>Euteleostomi</taxon>
        <taxon>Actinopterygii</taxon>
        <taxon>Neopterygii</taxon>
        <taxon>Teleostei</taxon>
        <taxon>Ostariophysi</taxon>
        <taxon>Cypriniformes</taxon>
        <taxon>Cyprinidae</taxon>
        <taxon>Cyprininae</taxon>
        <taxon>Carassius</taxon>
    </lineage>
</organism>
<evidence type="ECO:0000313" key="5">
    <source>
        <dbReference type="Proteomes" id="UP000515129"/>
    </source>
</evidence>
<dbReference type="KEGG" id="caua:113098189"/>
<evidence type="ECO:0000256" key="3">
    <source>
        <dbReference type="SAM" id="SignalP"/>
    </source>
</evidence>
<reference evidence="6" key="1">
    <citation type="submission" date="2025-08" db="UniProtKB">
        <authorList>
            <consortium name="RefSeq"/>
        </authorList>
    </citation>
    <scope>IDENTIFICATION</scope>
    <source>
        <strain evidence="6">Wakin</strain>
        <tissue evidence="6">Muscle</tissue>
    </source>
</reference>
<feature type="region of interest" description="Disordered" evidence="1">
    <location>
        <begin position="80"/>
        <end position="110"/>
    </location>
</feature>
<dbReference type="SMART" id="SM00200">
    <property type="entry name" value="SEA"/>
    <property type="match status" value="2"/>
</dbReference>
<dbReference type="GeneID" id="113098189"/>
<name>A0A6P6PCZ3_CARAU</name>
<dbReference type="RefSeq" id="XP_026118953.1">
    <property type="nucleotide sequence ID" value="XM_026263168.1"/>
</dbReference>
<protein>
    <submittedName>
        <fullName evidence="6">Uncharacterized protein YBL113C</fullName>
    </submittedName>
</protein>